<name>A0A8H2WUZ7_9AGAM</name>
<dbReference type="EMBL" id="CAJMWQ010000961">
    <property type="protein sequence ID" value="CAE6407365.1"/>
    <property type="molecule type" value="Genomic_DNA"/>
</dbReference>
<feature type="binding site" evidence="12">
    <location>
        <position position="218"/>
    </location>
    <ligand>
        <name>Zn(2+)</name>
        <dbReference type="ChEBI" id="CHEBI:29105"/>
        <note>catalytic</note>
    </ligand>
</feature>
<comment type="subcellular location">
    <subcellularLocation>
        <location evidence="1 13">Secreted</location>
    </subcellularLocation>
</comment>
<evidence type="ECO:0000256" key="2">
    <source>
        <dbReference type="ARBA" id="ARBA00006006"/>
    </source>
</evidence>
<sequence>MVSLASLSVVALLIASGAIAAPWHYNIPHHTHRSRGVGPTGISLVSYHPPSVFEGYGVDGAPFQSVGQRPEDIAKSFLQDKLGVIADGLTRHAGHTYDGVSYEYFTQNANGIPIVNAVANVAIKDGKVVSYGASFIKLHNVAPKEPTLDQVKATALAEEAIDGRWNQSPVKLEYVVRDDGSCVLAHVVQVQRPDGAWKELFVDAHQGDIVNVVDFVADSSYRVVPFDKQDPIQGYGLIENPEDKNASPDGWHESGHDIIWKGTTSGNNVNSYKGVQLGTTSQSGPDNSYDYAYDKAKEPDVDPNVDAARVNAFYTVNMMHDLTYKYGFIEAAYNFQNNNFGKGGKGFDSVQVSVQDPSGTNNANFATPPDGAPGQMRMFTWNYTNPNRDGALENDIIVHEYMHGVSNRLTGGGTGRCLQSTEAGGMGEGWSDAMADITEAKTKPIPDFTLGSYVVNNPKGIRSYPYSTNMATNPLTYASLASRDEVHAIGEVWAVTLHELLNGLVEKCGLSKKLDPSEESGNSIVLHLVMDGFQLQPCNPTFISARDAIIQADANRYKGKHKCTIWKAFAKRGLGKGTDAHTDNYDVPPGC</sequence>
<evidence type="ECO:0000256" key="6">
    <source>
        <dbReference type="ARBA" id="ARBA00022729"/>
    </source>
</evidence>
<dbReference type="EC" id="3.4.24.-" evidence="13"/>
<dbReference type="InterPro" id="IPR001842">
    <property type="entry name" value="Peptidase_M36"/>
</dbReference>
<dbReference type="Pfam" id="PF07504">
    <property type="entry name" value="FTP"/>
    <property type="match status" value="1"/>
</dbReference>
<evidence type="ECO:0000256" key="11">
    <source>
        <dbReference type="PIRSR" id="PIRSR601842-1"/>
    </source>
</evidence>
<dbReference type="GO" id="GO:0008270">
    <property type="term" value="F:zinc ion binding"/>
    <property type="evidence" value="ECO:0007669"/>
    <property type="project" value="InterPro"/>
</dbReference>
<dbReference type="Gene3D" id="1.10.390.10">
    <property type="entry name" value="Neutral Protease Domain 2"/>
    <property type="match status" value="1"/>
</dbReference>
<evidence type="ECO:0000256" key="7">
    <source>
        <dbReference type="ARBA" id="ARBA00022801"/>
    </source>
</evidence>
<dbReference type="GO" id="GO:0005615">
    <property type="term" value="C:extracellular space"/>
    <property type="evidence" value="ECO:0007669"/>
    <property type="project" value="InterPro"/>
</dbReference>
<dbReference type="CDD" id="cd09596">
    <property type="entry name" value="M36"/>
    <property type="match status" value="1"/>
</dbReference>
<dbReference type="InterPro" id="IPR011096">
    <property type="entry name" value="FTP_domain"/>
</dbReference>
<feature type="signal peptide" evidence="13">
    <location>
        <begin position="1"/>
        <end position="20"/>
    </location>
</feature>
<dbReference type="GO" id="GO:0006508">
    <property type="term" value="P:proteolysis"/>
    <property type="evidence" value="ECO:0007669"/>
    <property type="project" value="UniProtKB-KW"/>
</dbReference>
<gene>
    <name evidence="15" type="ORF">RDB_LOCUS35262</name>
</gene>
<dbReference type="InterPro" id="IPR050371">
    <property type="entry name" value="Fungal_virulence_M36"/>
</dbReference>
<keyword evidence="4 13" id="KW-0645">Protease</keyword>
<dbReference type="Pfam" id="PF02128">
    <property type="entry name" value="Peptidase_M36"/>
    <property type="match status" value="1"/>
</dbReference>
<keyword evidence="10 13" id="KW-0865">Zymogen</keyword>
<keyword evidence="6 13" id="KW-0732">Signal</keyword>
<feature type="domain" description="FTP" evidence="14">
    <location>
        <begin position="98"/>
        <end position="135"/>
    </location>
</feature>
<evidence type="ECO:0000256" key="9">
    <source>
        <dbReference type="ARBA" id="ARBA00023049"/>
    </source>
</evidence>
<evidence type="ECO:0000256" key="5">
    <source>
        <dbReference type="ARBA" id="ARBA00022723"/>
    </source>
</evidence>
<comment type="similarity">
    <text evidence="2 13">Belongs to the peptidase M36 family.</text>
</comment>
<dbReference type="Proteomes" id="UP000663826">
    <property type="component" value="Unassembled WGS sequence"/>
</dbReference>
<evidence type="ECO:0000256" key="12">
    <source>
        <dbReference type="PIRSR" id="PIRSR601842-2"/>
    </source>
</evidence>
<feature type="binding site" evidence="12">
    <location>
        <position position="428"/>
    </location>
    <ligand>
        <name>Zn(2+)</name>
        <dbReference type="ChEBI" id="CHEBI:29105"/>
        <note>catalytic</note>
    </ligand>
</feature>
<evidence type="ECO:0000313" key="15">
    <source>
        <dbReference type="EMBL" id="CAE6407365.1"/>
    </source>
</evidence>
<dbReference type="Gene3D" id="3.10.170.10">
    <property type="match status" value="1"/>
</dbReference>
<dbReference type="GO" id="GO:0004222">
    <property type="term" value="F:metalloendopeptidase activity"/>
    <property type="evidence" value="ECO:0007669"/>
    <property type="project" value="InterPro"/>
</dbReference>
<comment type="cofactor">
    <cofactor evidence="12">
        <name>Zn(2+)</name>
        <dbReference type="ChEBI" id="CHEBI:29105"/>
    </cofactor>
    <text evidence="12">Binds 1 zinc ion per subunit.</text>
</comment>
<keyword evidence="8 12" id="KW-0862">Zinc</keyword>
<evidence type="ECO:0000256" key="10">
    <source>
        <dbReference type="ARBA" id="ARBA00023145"/>
    </source>
</evidence>
<dbReference type="SUPFAM" id="SSF55486">
    <property type="entry name" value="Metalloproteases ('zincins'), catalytic domain"/>
    <property type="match status" value="1"/>
</dbReference>
<keyword evidence="5 12" id="KW-0479">Metal-binding</keyword>
<evidence type="ECO:0000259" key="14">
    <source>
        <dbReference type="Pfam" id="PF07504"/>
    </source>
</evidence>
<proteinExistence type="inferred from homology"/>
<feature type="binding site" evidence="12">
    <location>
        <position position="403"/>
    </location>
    <ligand>
        <name>Zn(2+)</name>
        <dbReference type="ChEBI" id="CHEBI:29105"/>
        <note>catalytic</note>
    </ligand>
</feature>
<dbReference type="PRINTS" id="PR00999">
    <property type="entry name" value="FUNGALYSIN"/>
</dbReference>
<dbReference type="PANTHER" id="PTHR33478">
    <property type="entry name" value="EXTRACELLULAR METALLOPROTEINASE MEP"/>
    <property type="match status" value="1"/>
</dbReference>
<organism evidence="15 16">
    <name type="scientific">Rhizoctonia solani</name>
    <dbReference type="NCBI Taxonomy" id="456999"/>
    <lineage>
        <taxon>Eukaryota</taxon>
        <taxon>Fungi</taxon>
        <taxon>Dikarya</taxon>
        <taxon>Basidiomycota</taxon>
        <taxon>Agaricomycotina</taxon>
        <taxon>Agaricomycetes</taxon>
        <taxon>Cantharellales</taxon>
        <taxon>Ceratobasidiaceae</taxon>
        <taxon>Rhizoctonia</taxon>
    </lineage>
</organism>
<feature type="active site" evidence="11">
    <location>
        <position position="400"/>
    </location>
</feature>
<evidence type="ECO:0000256" key="4">
    <source>
        <dbReference type="ARBA" id="ARBA00022670"/>
    </source>
</evidence>
<dbReference type="PANTHER" id="PTHR33478:SF1">
    <property type="entry name" value="EXTRACELLULAR METALLOPROTEINASE MEP"/>
    <property type="match status" value="1"/>
</dbReference>
<comment type="caution">
    <text evidence="15">The sequence shown here is derived from an EMBL/GenBank/DDBJ whole genome shotgun (WGS) entry which is preliminary data.</text>
</comment>
<feature type="chain" id="PRO_5034309653" description="Extracellular metalloproteinase" evidence="13">
    <location>
        <begin position="21"/>
        <end position="591"/>
    </location>
</feature>
<evidence type="ECO:0000256" key="8">
    <source>
        <dbReference type="ARBA" id="ARBA00022833"/>
    </source>
</evidence>
<keyword evidence="9 13" id="KW-0482">Metalloprotease</keyword>
<keyword evidence="3 13" id="KW-0964">Secreted</keyword>
<evidence type="ECO:0000256" key="3">
    <source>
        <dbReference type="ARBA" id="ARBA00022525"/>
    </source>
</evidence>
<dbReference type="AlphaFoldDB" id="A0A8H2WUZ7"/>
<feature type="binding site" evidence="12">
    <location>
        <position position="399"/>
    </location>
    <ligand>
        <name>Zn(2+)</name>
        <dbReference type="ChEBI" id="CHEBI:29105"/>
        <note>catalytic</note>
    </ligand>
</feature>
<protein>
    <recommendedName>
        <fullName evidence="13">Extracellular metalloproteinase</fullName>
        <ecNumber evidence="13">3.4.24.-</ecNumber>
    </recommendedName>
    <alternativeName>
        <fullName evidence="13">Fungalysin</fullName>
    </alternativeName>
</protein>
<dbReference type="InterPro" id="IPR027268">
    <property type="entry name" value="Peptidase_M4/M1_CTD_sf"/>
</dbReference>
<evidence type="ECO:0000256" key="1">
    <source>
        <dbReference type="ARBA" id="ARBA00004613"/>
    </source>
</evidence>
<evidence type="ECO:0000256" key="13">
    <source>
        <dbReference type="RuleBase" id="RU364017"/>
    </source>
</evidence>
<keyword evidence="7 13" id="KW-0378">Hydrolase</keyword>
<evidence type="ECO:0000313" key="16">
    <source>
        <dbReference type="Proteomes" id="UP000663826"/>
    </source>
</evidence>
<reference evidence="15" key="1">
    <citation type="submission" date="2021-01" db="EMBL/GenBank/DDBJ databases">
        <authorList>
            <person name="Kaushik A."/>
        </authorList>
    </citation>
    <scope>NUCLEOTIDE SEQUENCE</scope>
    <source>
        <strain evidence="15">AG1-1B</strain>
    </source>
</reference>
<accession>A0A8H2WUZ7</accession>